<dbReference type="GO" id="GO:0016887">
    <property type="term" value="F:ATP hydrolysis activity"/>
    <property type="evidence" value="ECO:0007669"/>
    <property type="project" value="InterPro"/>
</dbReference>
<evidence type="ECO:0000256" key="1">
    <source>
        <dbReference type="ARBA" id="ARBA00004202"/>
    </source>
</evidence>
<keyword evidence="8" id="KW-0472">Membrane</keyword>
<keyword evidence="7" id="KW-1278">Translocase</keyword>
<evidence type="ECO:0000313" key="11">
    <source>
        <dbReference type="EMBL" id="NDO39798.1"/>
    </source>
</evidence>
<dbReference type="InterPro" id="IPR003593">
    <property type="entry name" value="AAA+_ATPase"/>
</dbReference>
<dbReference type="InterPro" id="IPR027417">
    <property type="entry name" value="P-loop_NTPase"/>
</dbReference>
<keyword evidence="3" id="KW-1003">Cell membrane</keyword>
<name>A0A845RKT4_9FIRM</name>
<evidence type="ECO:0000313" key="13">
    <source>
        <dbReference type="Proteomes" id="UP000462501"/>
    </source>
</evidence>
<dbReference type="CDD" id="cd03216">
    <property type="entry name" value="ABC_Carb_Monos_I"/>
    <property type="match status" value="1"/>
</dbReference>
<keyword evidence="5" id="KW-0547">Nucleotide-binding</keyword>
<dbReference type="Gene3D" id="3.40.50.300">
    <property type="entry name" value="P-loop containing nucleotide triphosphate hydrolases"/>
    <property type="match status" value="2"/>
</dbReference>
<evidence type="ECO:0000256" key="8">
    <source>
        <dbReference type="ARBA" id="ARBA00023136"/>
    </source>
</evidence>
<reference evidence="10 12" key="1">
    <citation type="submission" date="2018-08" db="EMBL/GenBank/DDBJ databases">
        <title>Murine metabolic-syndrome-specific gut microbial biobank.</title>
        <authorList>
            <person name="Liu C."/>
        </authorList>
    </citation>
    <scope>NUCLEOTIDE SEQUENCE [LARGE SCALE GENOMIC DNA]</scope>
    <source>
        <strain evidence="10 12">X69</strain>
    </source>
</reference>
<dbReference type="PANTHER" id="PTHR43790">
    <property type="entry name" value="CARBOHYDRATE TRANSPORT ATP-BINDING PROTEIN MG119-RELATED"/>
    <property type="match status" value="1"/>
</dbReference>
<dbReference type="InterPro" id="IPR003439">
    <property type="entry name" value="ABC_transporter-like_ATP-bd"/>
</dbReference>
<dbReference type="SMART" id="SM00382">
    <property type="entry name" value="AAA"/>
    <property type="match status" value="1"/>
</dbReference>
<dbReference type="Proteomes" id="UP000462501">
    <property type="component" value="Unassembled WGS sequence"/>
</dbReference>
<proteinExistence type="predicted"/>
<feature type="domain" description="ABC transporter" evidence="9">
    <location>
        <begin position="24"/>
        <end position="260"/>
    </location>
</feature>
<evidence type="ECO:0000259" key="9">
    <source>
        <dbReference type="PROSITE" id="PS50893"/>
    </source>
</evidence>
<accession>A0A845RKT4</accession>
<evidence type="ECO:0000313" key="12">
    <source>
        <dbReference type="Proteomes" id="UP000446348"/>
    </source>
</evidence>
<dbReference type="Proteomes" id="UP000446348">
    <property type="component" value="Unassembled WGS sequence"/>
</dbReference>
<dbReference type="PROSITE" id="PS00211">
    <property type="entry name" value="ABC_TRANSPORTER_1"/>
    <property type="match status" value="1"/>
</dbReference>
<evidence type="ECO:0000313" key="10">
    <source>
        <dbReference type="EMBL" id="NBI79391.1"/>
    </source>
</evidence>
<dbReference type="EMBL" id="VIQT01000016">
    <property type="protein sequence ID" value="NDO39798.1"/>
    <property type="molecule type" value="Genomic_DNA"/>
</dbReference>
<evidence type="ECO:0000256" key="3">
    <source>
        <dbReference type="ARBA" id="ARBA00022475"/>
    </source>
</evidence>
<evidence type="ECO:0000256" key="7">
    <source>
        <dbReference type="ARBA" id="ARBA00022967"/>
    </source>
</evidence>
<comment type="subcellular location">
    <subcellularLocation>
        <location evidence="1">Cell membrane</location>
        <topology evidence="1">Peripheral membrane protein</topology>
    </subcellularLocation>
</comment>
<protein>
    <submittedName>
        <fullName evidence="10">Sugar ABC transporter ATP-binding protein</fullName>
    </submittedName>
</protein>
<dbReference type="Pfam" id="PF00005">
    <property type="entry name" value="ABC_tran"/>
    <property type="match status" value="2"/>
</dbReference>
<reference evidence="11 13" key="2">
    <citation type="submission" date="2019-06" db="EMBL/GenBank/DDBJ databases">
        <title>Draft genome sequences of 15 bacterial species constituting the stable defined intestinal microbiota of the GM15 gnotobiotic mouse model.</title>
        <authorList>
            <person name="Elie C."/>
            <person name="Mathieu A."/>
            <person name="Saliou A."/>
            <person name="Darnaud M."/>
            <person name="Leulier F."/>
            <person name="Tamellini A."/>
        </authorList>
    </citation>
    <scope>NUCLEOTIDE SEQUENCE [LARGE SCALE GENOMIC DNA]</scope>
    <source>
        <strain evidence="11 13">JM4-15</strain>
    </source>
</reference>
<dbReference type="PANTHER" id="PTHR43790:SF9">
    <property type="entry name" value="GALACTOFURANOSE TRANSPORTER ATP-BINDING PROTEIN YTFR"/>
    <property type="match status" value="1"/>
</dbReference>
<dbReference type="CDD" id="cd03215">
    <property type="entry name" value="ABC_Carb_Monos_II"/>
    <property type="match status" value="1"/>
</dbReference>
<dbReference type="GO" id="GO:0005524">
    <property type="term" value="F:ATP binding"/>
    <property type="evidence" value="ECO:0007669"/>
    <property type="project" value="UniProtKB-KW"/>
</dbReference>
<dbReference type="PROSITE" id="PS50893">
    <property type="entry name" value="ABC_TRANSPORTER_2"/>
    <property type="match status" value="2"/>
</dbReference>
<evidence type="ECO:0000256" key="2">
    <source>
        <dbReference type="ARBA" id="ARBA00022448"/>
    </source>
</evidence>
<feature type="domain" description="ABC transporter" evidence="9">
    <location>
        <begin position="275"/>
        <end position="519"/>
    </location>
</feature>
<dbReference type="FunFam" id="3.40.50.300:FF:000127">
    <property type="entry name" value="Ribose import ATP-binding protein RbsA"/>
    <property type="match status" value="1"/>
</dbReference>
<dbReference type="InterPro" id="IPR017871">
    <property type="entry name" value="ABC_transporter-like_CS"/>
</dbReference>
<dbReference type="SUPFAM" id="SSF52540">
    <property type="entry name" value="P-loop containing nucleoside triphosphate hydrolases"/>
    <property type="match status" value="2"/>
</dbReference>
<sequence>MNLSKQVNSSHPAESYKLEGYSLLEMSNISKNFDAVKALSGASLQVDSGEIMALLGSNGSGKSTLMKVLSGLVNPNAGSIVIDGKQVQIRSSADARRLGVAVAYQDLSLIPTMSIVDNITLGMEPEGKAGMVDAKKARALTQKYLDKLKIDVDPDALVQFLMPSTQSMVEIAKALAMQPKILVLDEATASLHSDEVDILFDTLQQLKQEGMAIIIVTHRMNEIFRVCDRCTILKGGETVASGAIKDMDLDEIVFHMTGKRPDHTAGGPASDRREHSDEDLLLDVRGLTMLPRLDHVDFCAYRGEVVGIGGLDGQGQADFIRAILADKRASSGEVRYKGRLVRYNSPADAIADDMGFISGDRARESVFPIRSVAENIFAAKGTKGRLFTPLSKKTVQDFAQKAMDDYGIVAGSTQHPASSLSGGNQQKLVVGRWIALSPALLLLDDPTKGVDIHSRHEIHAILKKCLEGGMSVIYVSSDNEELLEISDRIYVFYEGHISAHLAGADRTEEKLVAAMLGLSDAAQKEEG</sequence>
<keyword evidence="4" id="KW-0677">Repeat</keyword>
<organism evidence="10 12">
    <name type="scientific">Anaerotruncus colihominis</name>
    <dbReference type="NCBI Taxonomy" id="169435"/>
    <lineage>
        <taxon>Bacteria</taxon>
        <taxon>Bacillati</taxon>
        <taxon>Bacillota</taxon>
        <taxon>Clostridia</taxon>
        <taxon>Eubacteriales</taxon>
        <taxon>Oscillospiraceae</taxon>
        <taxon>Anaerotruncus</taxon>
    </lineage>
</organism>
<keyword evidence="6 10" id="KW-0067">ATP-binding</keyword>
<evidence type="ECO:0000256" key="6">
    <source>
        <dbReference type="ARBA" id="ARBA00022840"/>
    </source>
</evidence>
<dbReference type="GO" id="GO:0005886">
    <property type="term" value="C:plasma membrane"/>
    <property type="evidence" value="ECO:0007669"/>
    <property type="project" value="UniProtKB-SubCell"/>
</dbReference>
<keyword evidence="2" id="KW-0813">Transport</keyword>
<dbReference type="InterPro" id="IPR050107">
    <property type="entry name" value="ABC_carbohydrate_import_ATPase"/>
</dbReference>
<dbReference type="AlphaFoldDB" id="A0A845RKT4"/>
<evidence type="ECO:0000256" key="4">
    <source>
        <dbReference type="ARBA" id="ARBA00022737"/>
    </source>
</evidence>
<comment type="caution">
    <text evidence="10">The sequence shown here is derived from an EMBL/GenBank/DDBJ whole genome shotgun (WGS) entry which is preliminary data.</text>
</comment>
<dbReference type="EMBL" id="QXWZ01000019">
    <property type="protein sequence ID" value="NBI79391.1"/>
    <property type="molecule type" value="Genomic_DNA"/>
</dbReference>
<evidence type="ECO:0000256" key="5">
    <source>
        <dbReference type="ARBA" id="ARBA00022741"/>
    </source>
</evidence>
<gene>
    <name evidence="10" type="ORF">D3Z39_11060</name>
    <name evidence="11" type="ORF">FMM72_11210</name>
</gene>